<reference evidence="2 3" key="1">
    <citation type="submission" date="2017-10" db="EMBL/GenBank/DDBJ databases">
        <title>Whole genome of Pedobacter ginsengisoli T01R-27 isolated from tomato rhizosphere.</title>
        <authorList>
            <person name="Weon H.-Y."/>
            <person name="Lee S.A."/>
            <person name="Sang M.K."/>
            <person name="Song J."/>
        </authorList>
    </citation>
    <scope>NUCLEOTIDE SEQUENCE [LARGE SCALE GENOMIC DNA]</scope>
    <source>
        <strain evidence="2 3">T01R-27</strain>
    </source>
</reference>
<proteinExistence type="predicted"/>
<dbReference type="SUPFAM" id="SSF53474">
    <property type="entry name" value="alpha/beta-Hydrolases"/>
    <property type="match status" value="1"/>
</dbReference>
<name>A0A2D1U2B7_9SPHI</name>
<dbReference type="InterPro" id="IPR013830">
    <property type="entry name" value="SGNH_hydro"/>
</dbReference>
<dbReference type="Pfam" id="PF13472">
    <property type="entry name" value="Lipase_GDSL_2"/>
    <property type="match status" value="2"/>
</dbReference>
<dbReference type="Proteomes" id="UP000223749">
    <property type="component" value="Chromosome"/>
</dbReference>
<dbReference type="Gene3D" id="3.40.50.1820">
    <property type="entry name" value="alpha/beta hydrolase"/>
    <property type="match status" value="1"/>
</dbReference>
<evidence type="ECO:0000313" key="2">
    <source>
        <dbReference type="EMBL" id="ATP55746.1"/>
    </source>
</evidence>
<sequence length="704" mass="78750">MNKSILPIFLFILLWTTLSAQKIKIACVGNSITYGAGVVNREKNAYPAQLQAMLGNNYQVMNFGVSGTTLLKKGNNPYWNTIAYKKALESKPDIVFIKLGTNDSKFINRSFYNEFESDYKELIKSFSESGIHPRIVLLLPIPSFLADSNSIYDPVIKQQIIPRIKTVAYQTKSEIIDLYSLFLDQSDLLPDKIHPSSLGATIIAKRLYEAVKLNEKGAYDIFSLLKEDKKISSFNGFECADFTFSGRACKVVKPKVTAIGKPWVWRARFWGHEPQTDVSLLERGFHVVYCDVAELFGNTEAINLWNKFYNLMQQCGLSKKAVLEGMSRGGVYIYNWALANPGKVACIYADAPVLDLKSWPGGQKSAGAREPWEDFKKDYNLSEEQAINFKNNPLDRAKEIAKLGFPMLHVVGDVDDVVPIAENTTPFEQQVLVAGGNIQVIHKPTINHHPHSLPNPTPITNFILHATGYKVNFAKIPAPGAEYRSGAGWTGKDDWWAQFDNIDSVMMLKAPLDVLFLGNSITQGTGGHRTRLLYRPGFDAFNQVFGNFKWESAGIAGDRTQNVLWRLQNGAYAKARPKVMVLTIGVNNFIDNDDADEIASGILSIVNWVNINMPATKLVLTGPLPTGIKKNEERRKKYNQIHVLLTKVSNKSFVYLPINEPFMLPNGDLDPVKYGSDGIHLQAEGYRAWAQALKPTITKLLDNK</sequence>
<feature type="domain" description="SGNH hydrolase-type esterase" evidence="1">
    <location>
        <begin position="27"/>
        <end position="200"/>
    </location>
</feature>
<dbReference type="PANTHER" id="PTHR30383:SF5">
    <property type="entry name" value="SGNH HYDROLASE-TYPE ESTERASE DOMAIN-CONTAINING PROTEIN"/>
    <property type="match status" value="1"/>
</dbReference>
<dbReference type="AlphaFoldDB" id="A0A2D1U2B7"/>
<evidence type="ECO:0000259" key="1">
    <source>
        <dbReference type="Pfam" id="PF13472"/>
    </source>
</evidence>
<dbReference type="GO" id="GO:0004622">
    <property type="term" value="F:phosphatidylcholine lysophospholipase activity"/>
    <property type="evidence" value="ECO:0007669"/>
    <property type="project" value="TreeGrafter"/>
</dbReference>
<gene>
    <name evidence="2" type="ORF">CPT03_04320</name>
</gene>
<keyword evidence="3" id="KW-1185">Reference proteome</keyword>
<feature type="domain" description="SGNH hydrolase-type esterase" evidence="1">
    <location>
        <begin position="516"/>
        <end position="688"/>
    </location>
</feature>
<dbReference type="RefSeq" id="WP_099437691.1">
    <property type="nucleotide sequence ID" value="NZ_CP024091.1"/>
</dbReference>
<accession>A0A2D1U2B7</accession>
<dbReference type="PANTHER" id="PTHR30383">
    <property type="entry name" value="THIOESTERASE 1/PROTEASE 1/LYSOPHOSPHOLIPASE L1"/>
    <property type="match status" value="1"/>
</dbReference>
<dbReference type="OrthoDB" id="9796689at2"/>
<protein>
    <submittedName>
        <fullName evidence="2">G-D-S-L family lipolytic protein</fullName>
    </submittedName>
</protein>
<organism evidence="2 3">
    <name type="scientific">Pedobacter ginsengisoli</name>
    <dbReference type="NCBI Taxonomy" id="363852"/>
    <lineage>
        <taxon>Bacteria</taxon>
        <taxon>Pseudomonadati</taxon>
        <taxon>Bacteroidota</taxon>
        <taxon>Sphingobacteriia</taxon>
        <taxon>Sphingobacteriales</taxon>
        <taxon>Sphingobacteriaceae</taxon>
        <taxon>Pedobacter</taxon>
    </lineage>
</organism>
<dbReference type="Gene3D" id="3.40.50.1110">
    <property type="entry name" value="SGNH hydrolase"/>
    <property type="match status" value="2"/>
</dbReference>
<dbReference type="InterPro" id="IPR036514">
    <property type="entry name" value="SGNH_hydro_sf"/>
</dbReference>
<dbReference type="InterPro" id="IPR029058">
    <property type="entry name" value="AB_hydrolase_fold"/>
</dbReference>
<dbReference type="EMBL" id="CP024091">
    <property type="protein sequence ID" value="ATP55746.1"/>
    <property type="molecule type" value="Genomic_DNA"/>
</dbReference>
<dbReference type="InterPro" id="IPR051532">
    <property type="entry name" value="Ester_Hydrolysis_Enzymes"/>
</dbReference>
<dbReference type="SUPFAM" id="SSF52266">
    <property type="entry name" value="SGNH hydrolase"/>
    <property type="match status" value="2"/>
</dbReference>
<evidence type="ECO:0000313" key="3">
    <source>
        <dbReference type="Proteomes" id="UP000223749"/>
    </source>
</evidence>
<dbReference type="KEGG" id="pgs:CPT03_04320"/>